<dbReference type="EMBL" id="JANBTW010000037">
    <property type="protein sequence ID" value="KAJ2676777.1"/>
    <property type="molecule type" value="Genomic_DNA"/>
</dbReference>
<comment type="caution">
    <text evidence="11">The sequence shown here is derived from an EMBL/GenBank/DDBJ whole genome shotgun (WGS) entry which is preliminary data.</text>
</comment>
<evidence type="ECO:0000256" key="4">
    <source>
        <dbReference type="ARBA" id="ARBA00022723"/>
    </source>
</evidence>
<dbReference type="InterPro" id="IPR037518">
    <property type="entry name" value="MPN"/>
</dbReference>
<sequence>MSTRQKDYSSGGLVQANSAWRPGERVCSLEELYRAADIRLSRKVPVSKYFRDLDETLEKAKRRLMEQDLQYAYVFYMRYVTVVIKHLPNMPDYNKPEYTKQREHASKNAKKALTTLERLQPILQQRHEEYTRYLASLPRPKASVSTYSTRRGSGLKSQLVAVPEPLSVRRDSLEGRDDEPRPKIHLSRESDAGLQEYSLAETLKDLNINQGNKNNTSSSVYPQRTVPKVETLIAYPTVSPTPSSPPSLYNYQQQQQQEHGYSASEENYSISKPLSRVPSKPLPQPPLKPLRAPPAMPPRPGSASTSPAPTSPYNQASPESAKFFPGAKPAIPPKPQEYHGKAASDILEPNISGKDNVSYSDNELTVQNEDKDFMPPCVISSDHYSLTEGGVRMRPIQLPEGIFEEFIDIAEENTRANLETGAILCGKQIPGQEALVMTALIIPKQRATSDTFTMEHEEELAVEQMDRELITLGWIHTHPSQTCFMSSVDLHTQCSYQLMLPEAIAIVCSPRHDPRFGIFRLTDPSGIDVIQNCKEKSAFHPHDESKVIYTNADTGGHVVLSNYDFDIIDIRGV</sequence>
<dbReference type="Gene3D" id="1.20.58.80">
    <property type="entry name" value="Phosphotransferase system, lactose/cellobiose-type IIA subunit"/>
    <property type="match status" value="1"/>
</dbReference>
<evidence type="ECO:0000256" key="3">
    <source>
        <dbReference type="ARBA" id="ARBA00022670"/>
    </source>
</evidence>
<keyword evidence="3" id="KW-0645">Protease</keyword>
<feature type="compositionally biased region" description="Low complexity" evidence="9">
    <location>
        <begin position="301"/>
        <end position="312"/>
    </location>
</feature>
<comment type="similarity">
    <text evidence="2">Belongs to the peptidase M67C family.</text>
</comment>
<evidence type="ECO:0000259" key="10">
    <source>
        <dbReference type="PROSITE" id="PS50249"/>
    </source>
</evidence>
<dbReference type="PANTHER" id="PTHR12947:SF13">
    <property type="entry name" value="FI19924P1"/>
    <property type="match status" value="1"/>
</dbReference>
<dbReference type="Gene3D" id="3.40.140.10">
    <property type="entry name" value="Cytidine Deaminase, domain 2"/>
    <property type="match status" value="1"/>
</dbReference>
<dbReference type="SMART" id="SM00232">
    <property type="entry name" value="JAB_MPN"/>
    <property type="match status" value="1"/>
</dbReference>
<keyword evidence="5" id="KW-0833">Ubl conjugation pathway</keyword>
<dbReference type="InterPro" id="IPR015063">
    <property type="entry name" value="USP8_dimer"/>
</dbReference>
<dbReference type="GO" id="GO:0005768">
    <property type="term" value="C:endosome"/>
    <property type="evidence" value="ECO:0007669"/>
    <property type="project" value="TreeGrafter"/>
</dbReference>
<dbReference type="CDD" id="cd08066">
    <property type="entry name" value="MPN_AMSH_like"/>
    <property type="match status" value="1"/>
</dbReference>
<evidence type="ECO:0000256" key="6">
    <source>
        <dbReference type="ARBA" id="ARBA00022801"/>
    </source>
</evidence>
<evidence type="ECO:0000256" key="8">
    <source>
        <dbReference type="ARBA" id="ARBA00023049"/>
    </source>
</evidence>
<proteinExistence type="inferred from homology"/>
<evidence type="ECO:0000256" key="5">
    <source>
        <dbReference type="ARBA" id="ARBA00022786"/>
    </source>
</evidence>
<dbReference type="AlphaFoldDB" id="A0A9W8G616"/>
<dbReference type="PROSITE" id="PS50249">
    <property type="entry name" value="MPN"/>
    <property type="match status" value="1"/>
</dbReference>
<feature type="region of interest" description="Disordered" evidence="9">
    <location>
        <begin position="166"/>
        <end position="192"/>
    </location>
</feature>
<comment type="cofactor">
    <cofactor evidence="1">
        <name>Zn(2+)</name>
        <dbReference type="ChEBI" id="CHEBI:29105"/>
    </cofactor>
</comment>
<protein>
    <recommendedName>
        <fullName evidence="10">MPN domain-containing protein</fullName>
    </recommendedName>
</protein>
<feature type="compositionally biased region" description="Pro residues" evidence="9">
    <location>
        <begin position="280"/>
        <end position="300"/>
    </location>
</feature>
<organism evidence="11 12">
    <name type="scientific">Coemansia spiralis</name>
    <dbReference type="NCBI Taxonomy" id="417178"/>
    <lineage>
        <taxon>Eukaryota</taxon>
        <taxon>Fungi</taxon>
        <taxon>Fungi incertae sedis</taxon>
        <taxon>Zoopagomycota</taxon>
        <taxon>Kickxellomycotina</taxon>
        <taxon>Kickxellomycetes</taxon>
        <taxon>Kickxellales</taxon>
        <taxon>Kickxellaceae</taxon>
        <taxon>Coemansia</taxon>
    </lineage>
</organism>
<keyword evidence="4" id="KW-0479">Metal-binding</keyword>
<dbReference type="Pfam" id="PF08969">
    <property type="entry name" value="USP8_dimer"/>
    <property type="match status" value="1"/>
</dbReference>
<accession>A0A9W8G616</accession>
<keyword evidence="8" id="KW-0482">Metalloprotease</keyword>
<name>A0A9W8G616_9FUNG</name>
<dbReference type="GO" id="GO:0070536">
    <property type="term" value="P:protein K63-linked deubiquitination"/>
    <property type="evidence" value="ECO:0007669"/>
    <property type="project" value="InterPro"/>
</dbReference>
<dbReference type="OrthoDB" id="3640at2759"/>
<dbReference type="InterPro" id="IPR044098">
    <property type="entry name" value="STAMBP/STALP-like_MPN"/>
</dbReference>
<gene>
    <name evidence="11" type="ORF">GGI25_003422</name>
</gene>
<dbReference type="GO" id="GO:0061578">
    <property type="term" value="F:K63-linked deubiquitinase activity"/>
    <property type="evidence" value="ECO:0007669"/>
    <property type="project" value="InterPro"/>
</dbReference>
<keyword evidence="7" id="KW-0862">Zinc</keyword>
<dbReference type="InterPro" id="IPR000555">
    <property type="entry name" value="JAMM/MPN+_dom"/>
</dbReference>
<feature type="compositionally biased region" description="Basic and acidic residues" evidence="9">
    <location>
        <begin position="167"/>
        <end position="191"/>
    </location>
</feature>
<evidence type="ECO:0000256" key="1">
    <source>
        <dbReference type="ARBA" id="ARBA00001947"/>
    </source>
</evidence>
<evidence type="ECO:0000256" key="2">
    <source>
        <dbReference type="ARBA" id="ARBA00010981"/>
    </source>
</evidence>
<dbReference type="Proteomes" id="UP001151518">
    <property type="component" value="Unassembled WGS sequence"/>
</dbReference>
<dbReference type="GO" id="GO:0046872">
    <property type="term" value="F:metal ion binding"/>
    <property type="evidence" value="ECO:0007669"/>
    <property type="project" value="UniProtKB-KW"/>
</dbReference>
<feature type="region of interest" description="Disordered" evidence="9">
    <location>
        <begin position="236"/>
        <end position="328"/>
    </location>
</feature>
<dbReference type="SUPFAM" id="SSF102712">
    <property type="entry name" value="JAB1/MPN domain"/>
    <property type="match status" value="1"/>
</dbReference>
<dbReference type="GO" id="GO:0006508">
    <property type="term" value="P:proteolysis"/>
    <property type="evidence" value="ECO:0007669"/>
    <property type="project" value="UniProtKB-KW"/>
</dbReference>
<feature type="domain" description="MPN" evidence="10">
    <location>
        <begin position="396"/>
        <end position="525"/>
    </location>
</feature>
<reference evidence="11" key="1">
    <citation type="submission" date="2022-07" db="EMBL/GenBank/DDBJ databases">
        <title>Phylogenomic reconstructions and comparative analyses of Kickxellomycotina fungi.</title>
        <authorList>
            <person name="Reynolds N.K."/>
            <person name="Stajich J.E."/>
            <person name="Barry K."/>
            <person name="Grigoriev I.V."/>
            <person name="Crous P."/>
            <person name="Smith M.E."/>
        </authorList>
    </citation>
    <scope>NUCLEOTIDE SEQUENCE</scope>
    <source>
        <strain evidence="11">NRRL 3115</strain>
    </source>
</reference>
<dbReference type="SUPFAM" id="SSF140856">
    <property type="entry name" value="USP8 N-terminal domain-like"/>
    <property type="match status" value="1"/>
</dbReference>
<dbReference type="GO" id="GO:0140492">
    <property type="term" value="F:metal-dependent deubiquitinase activity"/>
    <property type="evidence" value="ECO:0007669"/>
    <property type="project" value="InterPro"/>
</dbReference>
<dbReference type="PANTHER" id="PTHR12947">
    <property type="entry name" value="AMSH-LIKE PROTEASE"/>
    <property type="match status" value="1"/>
</dbReference>
<evidence type="ECO:0000313" key="11">
    <source>
        <dbReference type="EMBL" id="KAJ2676777.1"/>
    </source>
</evidence>
<dbReference type="Pfam" id="PF01398">
    <property type="entry name" value="JAB"/>
    <property type="match status" value="1"/>
</dbReference>
<evidence type="ECO:0000256" key="9">
    <source>
        <dbReference type="SAM" id="MobiDB-lite"/>
    </source>
</evidence>
<evidence type="ECO:0000256" key="7">
    <source>
        <dbReference type="ARBA" id="ARBA00022833"/>
    </source>
</evidence>
<keyword evidence="6" id="KW-0378">Hydrolase</keyword>
<dbReference type="GO" id="GO:0016020">
    <property type="term" value="C:membrane"/>
    <property type="evidence" value="ECO:0007669"/>
    <property type="project" value="TreeGrafter"/>
</dbReference>
<evidence type="ECO:0000313" key="12">
    <source>
        <dbReference type="Proteomes" id="UP001151518"/>
    </source>
</evidence>